<evidence type="ECO:0000256" key="2">
    <source>
        <dbReference type="ARBA" id="ARBA00012003"/>
    </source>
</evidence>
<dbReference type="Gene3D" id="3.40.50.150">
    <property type="entry name" value="Vaccinia Virus protein VP39"/>
    <property type="match status" value="1"/>
</dbReference>
<protein>
    <recommendedName>
        <fullName evidence="2">carnosine N-methyltransferase</fullName>
        <ecNumber evidence="2">2.1.1.22</ecNumber>
    </recommendedName>
</protein>
<dbReference type="EMBL" id="NDIQ01000022">
    <property type="protein sequence ID" value="PRT57038.1"/>
    <property type="molecule type" value="Genomic_DNA"/>
</dbReference>
<gene>
    <name evidence="6" type="ORF">B9G98_04658</name>
</gene>
<evidence type="ECO:0000313" key="7">
    <source>
        <dbReference type="Proteomes" id="UP000238350"/>
    </source>
</evidence>
<name>A0A2T0FPX4_9ASCO</name>
<dbReference type="GeneID" id="36518406"/>
<dbReference type="RefSeq" id="XP_024666983.1">
    <property type="nucleotide sequence ID" value="XM_024811215.1"/>
</dbReference>
<dbReference type="EC" id="2.1.1.22" evidence="2"/>
<proteinExistence type="inferred from homology"/>
<dbReference type="STRING" id="45607.A0A2T0FPX4"/>
<keyword evidence="5" id="KW-0949">S-adenosyl-L-methionine</keyword>
<dbReference type="Pfam" id="PF07942">
    <property type="entry name" value="CARME"/>
    <property type="match status" value="1"/>
</dbReference>
<evidence type="ECO:0000256" key="5">
    <source>
        <dbReference type="ARBA" id="ARBA00022691"/>
    </source>
</evidence>
<dbReference type="GO" id="GO:0030735">
    <property type="term" value="F:carnosine N-methyltransferase activity"/>
    <property type="evidence" value="ECO:0007669"/>
    <property type="project" value="UniProtKB-EC"/>
</dbReference>
<evidence type="ECO:0000313" key="6">
    <source>
        <dbReference type="EMBL" id="PRT57038.1"/>
    </source>
</evidence>
<dbReference type="OrthoDB" id="978at2759"/>
<dbReference type="InterPro" id="IPR029063">
    <property type="entry name" value="SAM-dependent_MTases_sf"/>
</dbReference>
<dbReference type="PANTHER" id="PTHR12303:SF6">
    <property type="entry name" value="CARNOSINE N-METHYLTRANSFERASE"/>
    <property type="match status" value="1"/>
</dbReference>
<keyword evidence="7" id="KW-1185">Reference proteome</keyword>
<comment type="similarity">
    <text evidence="1">Belongs to the carnosine N-methyltransferase family.</text>
</comment>
<dbReference type="InterPro" id="IPR012901">
    <property type="entry name" value="CARME"/>
</dbReference>
<organism evidence="6 7">
    <name type="scientific">Wickerhamiella sorbophila</name>
    <dbReference type="NCBI Taxonomy" id="45607"/>
    <lineage>
        <taxon>Eukaryota</taxon>
        <taxon>Fungi</taxon>
        <taxon>Dikarya</taxon>
        <taxon>Ascomycota</taxon>
        <taxon>Saccharomycotina</taxon>
        <taxon>Dipodascomycetes</taxon>
        <taxon>Dipodascales</taxon>
        <taxon>Trichomonascaceae</taxon>
        <taxon>Wickerhamiella</taxon>
    </lineage>
</organism>
<accession>A0A2T0FPX4</accession>
<dbReference type="GO" id="GO:0032259">
    <property type="term" value="P:methylation"/>
    <property type="evidence" value="ECO:0007669"/>
    <property type="project" value="UniProtKB-KW"/>
</dbReference>
<keyword evidence="4 6" id="KW-0808">Transferase</keyword>
<reference evidence="6 7" key="1">
    <citation type="submission" date="2017-04" db="EMBL/GenBank/DDBJ databases">
        <title>Genome sequencing of [Candida] sorbophila.</title>
        <authorList>
            <person name="Ahn J.O."/>
        </authorList>
    </citation>
    <scope>NUCLEOTIDE SEQUENCE [LARGE SCALE GENOMIC DNA]</scope>
    <source>
        <strain evidence="6 7">DS02</strain>
    </source>
</reference>
<comment type="caution">
    <text evidence="6">The sequence shown here is derived from an EMBL/GenBank/DDBJ whole genome shotgun (WGS) entry which is preliminary data.</text>
</comment>
<dbReference type="SUPFAM" id="SSF53335">
    <property type="entry name" value="S-adenosyl-L-methionine-dependent methyltransferases"/>
    <property type="match status" value="1"/>
</dbReference>
<evidence type="ECO:0000256" key="4">
    <source>
        <dbReference type="ARBA" id="ARBA00022679"/>
    </source>
</evidence>
<dbReference type="AlphaFoldDB" id="A0A2T0FPX4"/>
<dbReference type="Proteomes" id="UP000238350">
    <property type="component" value="Unassembled WGS sequence"/>
</dbReference>
<evidence type="ECO:0000256" key="1">
    <source>
        <dbReference type="ARBA" id="ARBA00010086"/>
    </source>
</evidence>
<dbReference type="PANTHER" id="PTHR12303">
    <property type="entry name" value="CARNOSINE N-METHYLTRANSFERASE"/>
    <property type="match status" value="1"/>
</dbReference>
<keyword evidence="3 6" id="KW-0489">Methyltransferase</keyword>
<evidence type="ECO:0000256" key="3">
    <source>
        <dbReference type="ARBA" id="ARBA00022603"/>
    </source>
</evidence>
<sequence length="338" mass="37898">MEDELETWLRPLNAFVEYASETEEILKRRESKAREAEQDQWLASHFINLRQAAEANAEICRKIAQIGVEMLDEESIKVLGDEEFKATPLDAEKVRSTLRQFAREWSSDGRSERAACFDRIVTALLKEFPDGKAKVVVPGSGLGRLPCELAKYGFHAVGNEFSVHMVYASNFILNLSPSANYTSIHPYIHNYSHIRTRADQLAPVSIPDMWPAESLAGELEMAVGDFIESFAEADPVDAVATAFFLDTTDDIYTTINTISNLVRPGGIWTNFGPLLWHFDGDPDRCGLELCMEDLITLIKSSGWSITTLETDVETTYCQSPNAMGGFVYKCLFFVAKRI</sequence>
<dbReference type="SMART" id="SM01296">
    <property type="entry name" value="N2227"/>
    <property type="match status" value="1"/>
</dbReference>